<dbReference type="InterPro" id="IPR025269">
    <property type="entry name" value="SAM-like_dom"/>
</dbReference>
<dbReference type="AlphaFoldDB" id="A0A1Q9AEE7"/>
<evidence type="ECO:0000259" key="5">
    <source>
        <dbReference type="PROSITE" id="PS51900"/>
    </source>
</evidence>
<dbReference type="PROSITE" id="PS51900">
    <property type="entry name" value="CB"/>
    <property type="match status" value="1"/>
</dbReference>
<dbReference type="GO" id="GO:0003677">
    <property type="term" value="F:DNA binding"/>
    <property type="evidence" value="ECO:0007669"/>
    <property type="project" value="UniProtKB-UniRule"/>
</dbReference>
<keyword evidence="2 4" id="KW-0238">DNA-binding</keyword>
<evidence type="ECO:0000313" key="7">
    <source>
        <dbReference type="Proteomes" id="UP000186143"/>
    </source>
</evidence>
<proteinExistence type="predicted"/>
<dbReference type="EMBL" id="MKIO01000040">
    <property type="protein sequence ID" value="OLP53327.1"/>
    <property type="molecule type" value="Genomic_DNA"/>
</dbReference>
<evidence type="ECO:0000256" key="4">
    <source>
        <dbReference type="PROSITE-ProRule" id="PRU01248"/>
    </source>
</evidence>
<dbReference type="InterPro" id="IPR013762">
    <property type="entry name" value="Integrase-like_cat_sf"/>
</dbReference>
<feature type="domain" description="Core-binding (CB)" evidence="5">
    <location>
        <begin position="4"/>
        <end position="89"/>
    </location>
</feature>
<protein>
    <recommendedName>
        <fullName evidence="5">Core-binding (CB) domain-containing protein</fullName>
    </recommendedName>
</protein>
<keyword evidence="1" id="KW-0229">DNA integration</keyword>
<dbReference type="Gene3D" id="1.10.150.130">
    <property type="match status" value="1"/>
</dbReference>
<dbReference type="InterPro" id="IPR044068">
    <property type="entry name" value="CB"/>
</dbReference>
<accession>A0A1Q9AEE7</accession>
<comment type="caution">
    <text evidence="6">The sequence shown here is derived from an EMBL/GenBank/DDBJ whole genome shotgun (WGS) entry which is preliminary data.</text>
</comment>
<gene>
    <name evidence="6" type="ORF">BJF92_00735</name>
</gene>
<evidence type="ECO:0000256" key="3">
    <source>
        <dbReference type="ARBA" id="ARBA00023172"/>
    </source>
</evidence>
<dbReference type="GO" id="GO:0015074">
    <property type="term" value="P:DNA integration"/>
    <property type="evidence" value="ECO:0007669"/>
    <property type="project" value="UniProtKB-KW"/>
</dbReference>
<dbReference type="PANTHER" id="PTHR30349">
    <property type="entry name" value="PHAGE INTEGRASE-RELATED"/>
    <property type="match status" value="1"/>
</dbReference>
<evidence type="ECO:0000256" key="1">
    <source>
        <dbReference type="ARBA" id="ARBA00022908"/>
    </source>
</evidence>
<dbReference type="STRING" id="1672749.BJF92_00735"/>
<organism evidence="6 7">
    <name type="scientific">Xaviernesmea rhizosphaerae</name>
    <dbReference type="NCBI Taxonomy" id="1672749"/>
    <lineage>
        <taxon>Bacteria</taxon>
        <taxon>Pseudomonadati</taxon>
        <taxon>Pseudomonadota</taxon>
        <taxon>Alphaproteobacteria</taxon>
        <taxon>Hyphomicrobiales</taxon>
        <taxon>Rhizobiaceae</taxon>
        <taxon>Rhizobium/Agrobacterium group</taxon>
        <taxon>Xaviernesmea</taxon>
    </lineage>
</organism>
<dbReference type="PANTHER" id="PTHR30349:SF88">
    <property type="entry name" value="BLL1584 PROTEIN"/>
    <property type="match status" value="1"/>
</dbReference>
<dbReference type="InterPro" id="IPR011010">
    <property type="entry name" value="DNA_brk_join_enz"/>
</dbReference>
<dbReference type="Gene3D" id="1.10.443.10">
    <property type="entry name" value="Intergrase catalytic core"/>
    <property type="match status" value="1"/>
</dbReference>
<dbReference type="SUPFAM" id="SSF56349">
    <property type="entry name" value="DNA breaking-rejoining enzymes"/>
    <property type="match status" value="1"/>
</dbReference>
<dbReference type="InterPro" id="IPR010998">
    <property type="entry name" value="Integrase_recombinase_N"/>
</dbReference>
<sequence length="325" mass="37595">MREVFVVDLIRFFIERHEAKIQAKSKTKLRDYLNMIERLIKFWGGKTVYQINEKTIDEYQKKARAGKPLAASTTLRELAELKSIINYGIQKGLCELRGHIVDWELPPPPEPRMTFYTRSEIAKLVWTAYRRKNMAMGKPGIGIHTSKHIARFLLIAVKTGTRAERIEQASFKNHADRPWIDLENGIFYRAGVANKSPVNKRADPVRIPDDLLSHLRRWAKEGDDVIKSTRGVGSTRKGFFNLKHEVLSNERAKVVNRHTCKHTCASWLMQKRVPLSIIASYLSTTEEVILRHYGHFSPDFHKEIDDARRTARRQQIDKLAQKKAA</sequence>
<keyword evidence="3" id="KW-0233">DNA recombination</keyword>
<evidence type="ECO:0000256" key="2">
    <source>
        <dbReference type="ARBA" id="ARBA00023125"/>
    </source>
</evidence>
<evidence type="ECO:0000313" key="6">
    <source>
        <dbReference type="EMBL" id="OLP53327.1"/>
    </source>
</evidence>
<reference evidence="6 7" key="1">
    <citation type="submission" date="2016-09" db="EMBL/GenBank/DDBJ databases">
        <title>Rhizobium sp. nov., a novel species isolated from the rice rhizosphere.</title>
        <authorList>
            <person name="Zhao J."/>
            <person name="Zhang X."/>
        </authorList>
    </citation>
    <scope>NUCLEOTIDE SEQUENCE [LARGE SCALE GENOMIC DNA]</scope>
    <source>
        <strain evidence="6 7">MH17</strain>
    </source>
</reference>
<name>A0A1Q9AEE7_9HYPH</name>
<dbReference type="Proteomes" id="UP000186143">
    <property type="component" value="Unassembled WGS sequence"/>
</dbReference>
<dbReference type="InterPro" id="IPR050090">
    <property type="entry name" value="Tyrosine_recombinase_XerCD"/>
</dbReference>
<dbReference type="GO" id="GO:0006310">
    <property type="term" value="P:DNA recombination"/>
    <property type="evidence" value="ECO:0007669"/>
    <property type="project" value="UniProtKB-KW"/>
</dbReference>
<dbReference type="Pfam" id="PF13102">
    <property type="entry name" value="Phage_int_SAM_5"/>
    <property type="match status" value="1"/>
</dbReference>